<dbReference type="GO" id="GO:0005886">
    <property type="term" value="C:plasma membrane"/>
    <property type="evidence" value="ECO:0007669"/>
    <property type="project" value="UniProtKB-SubCell"/>
</dbReference>
<dbReference type="PANTHER" id="PTHR43163">
    <property type="entry name" value="DIPEPTIDE TRANSPORT SYSTEM PERMEASE PROTEIN DPPB-RELATED"/>
    <property type="match status" value="1"/>
</dbReference>
<evidence type="ECO:0000256" key="7">
    <source>
        <dbReference type="RuleBase" id="RU363032"/>
    </source>
</evidence>
<keyword evidence="4 7" id="KW-0812">Transmembrane</keyword>
<dbReference type="PROSITE" id="PS50928">
    <property type="entry name" value="ABC_TM1"/>
    <property type="match status" value="1"/>
</dbReference>
<proteinExistence type="inferred from homology"/>
<dbReference type="GO" id="GO:0055085">
    <property type="term" value="P:transmembrane transport"/>
    <property type="evidence" value="ECO:0007669"/>
    <property type="project" value="InterPro"/>
</dbReference>
<evidence type="ECO:0000313" key="10">
    <source>
        <dbReference type="Proteomes" id="UP000295066"/>
    </source>
</evidence>
<dbReference type="RefSeq" id="WP_243833844.1">
    <property type="nucleotide sequence ID" value="NZ_SORI01000005.1"/>
</dbReference>
<dbReference type="PANTHER" id="PTHR43163:SF6">
    <property type="entry name" value="DIPEPTIDE TRANSPORT SYSTEM PERMEASE PROTEIN DPPB-RELATED"/>
    <property type="match status" value="1"/>
</dbReference>
<evidence type="ECO:0000256" key="5">
    <source>
        <dbReference type="ARBA" id="ARBA00022989"/>
    </source>
</evidence>
<keyword evidence="10" id="KW-1185">Reference proteome</keyword>
<dbReference type="CDD" id="cd06261">
    <property type="entry name" value="TM_PBP2"/>
    <property type="match status" value="1"/>
</dbReference>
<dbReference type="InterPro" id="IPR035906">
    <property type="entry name" value="MetI-like_sf"/>
</dbReference>
<keyword evidence="3" id="KW-1003">Cell membrane</keyword>
<dbReference type="InterPro" id="IPR045621">
    <property type="entry name" value="BPD_transp_1_N"/>
</dbReference>
<comment type="similarity">
    <text evidence="7">Belongs to the binding-protein-dependent transport system permease family.</text>
</comment>
<evidence type="ECO:0000313" key="9">
    <source>
        <dbReference type="EMBL" id="TDY61738.1"/>
    </source>
</evidence>
<dbReference type="Pfam" id="PF19300">
    <property type="entry name" value="BPD_transp_1_N"/>
    <property type="match status" value="1"/>
</dbReference>
<feature type="transmembrane region" description="Helical" evidence="7">
    <location>
        <begin position="183"/>
        <end position="205"/>
    </location>
</feature>
<dbReference type="AlphaFoldDB" id="A0A4R8M9R5"/>
<sequence length="325" mass="35415">MSGYWARRTGSALLVLGLVLVLNFVLFRMMPGDPVASIIDPNFSPEAKARLSEVYGLDRPLPVQFLRYVRSTLTFDFGISFLTGRPVVEELKSRLPNTVMLLGTSLVLSSLIGTWLGMKAALKRGSLLEKCVLWSGALSFSFPSFFVQLVLLMAFAAALPLFPLRGTLSVPPPAGGLPLLLDYLWHMALPVFSLVLLGFGGWALYVRNLMVKILGEDFILLARARGLPERNIILGHAFRTLLPPLLTIFLLSLPGIVSGAVITETVFSLHGVGRFLLEAVTGHDYPAAGASFFLLALLTVSCNLLSDLLYGLTDPRVRMERGGGR</sequence>
<feature type="transmembrane region" description="Helical" evidence="7">
    <location>
        <begin position="99"/>
        <end position="118"/>
    </location>
</feature>
<evidence type="ECO:0000256" key="6">
    <source>
        <dbReference type="ARBA" id="ARBA00023136"/>
    </source>
</evidence>
<dbReference type="Gene3D" id="1.10.3720.10">
    <property type="entry name" value="MetI-like"/>
    <property type="match status" value="1"/>
</dbReference>
<evidence type="ECO:0000259" key="8">
    <source>
        <dbReference type="PROSITE" id="PS50928"/>
    </source>
</evidence>
<keyword evidence="6 7" id="KW-0472">Membrane</keyword>
<accession>A0A4R8M9R5</accession>
<dbReference type="Pfam" id="PF00528">
    <property type="entry name" value="BPD_transp_1"/>
    <property type="match status" value="1"/>
</dbReference>
<keyword evidence="2 7" id="KW-0813">Transport</keyword>
<name>A0A4R8M9R5_9BACT</name>
<organism evidence="9 10">
    <name type="scientific">Aminivibrio pyruvatiphilus</name>
    <dbReference type="NCBI Taxonomy" id="1005740"/>
    <lineage>
        <taxon>Bacteria</taxon>
        <taxon>Thermotogati</taxon>
        <taxon>Synergistota</taxon>
        <taxon>Synergistia</taxon>
        <taxon>Synergistales</taxon>
        <taxon>Aminobacteriaceae</taxon>
        <taxon>Aminivibrio</taxon>
    </lineage>
</organism>
<reference evidence="9 10" key="1">
    <citation type="submission" date="2019-03" db="EMBL/GenBank/DDBJ databases">
        <title>Genomic Encyclopedia of Type Strains, Phase IV (KMG-IV): sequencing the most valuable type-strain genomes for metagenomic binning, comparative biology and taxonomic classification.</title>
        <authorList>
            <person name="Goeker M."/>
        </authorList>
    </citation>
    <scope>NUCLEOTIDE SEQUENCE [LARGE SCALE GENOMIC DNA]</scope>
    <source>
        <strain evidence="9 10">DSM 25964</strain>
    </source>
</reference>
<protein>
    <submittedName>
        <fullName evidence="9">Peptide/nickel transport system permease protein</fullName>
    </submittedName>
</protein>
<dbReference type="Proteomes" id="UP000295066">
    <property type="component" value="Unassembled WGS sequence"/>
</dbReference>
<dbReference type="EMBL" id="SORI01000005">
    <property type="protein sequence ID" value="TDY61738.1"/>
    <property type="molecule type" value="Genomic_DNA"/>
</dbReference>
<comment type="subcellular location">
    <subcellularLocation>
        <location evidence="1 7">Cell membrane</location>
        <topology evidence="1 7">Multi-pass membrane protein</topology>
    </subcellularLocation>
</comment>
<evidence type="ECO:0000256" key="2">
    <source>
        <dbReference type="ARBA" id="ARBA00022448"/>
    </source>
</evidence>
<evidence type="ECO:0000256" key="3">
    <source>
        <dbReference type="ARBA" id="ARBA00022475"/>
    </source>
</evidence>
<gene>
    <name evidence="9" type="ORF">C8D99_105151</name>
</gene>
<keyword evidence="5 7" id="KW-1133">Transmembrane helix</keyword>
<dbReference type="SUPFAM" id="SSF161098">
    <property type="entry name" value="MetI-like"/>
    <property type="match status" value="1"/>
</dbReference>
<feature type="transmembrane region" description="Helical" evidence="7">
    <location>
        <begin position="12"/>
        <end position="30"/>
    </location>
</feature>
<feature type="transmembrane region" description="Helical" evidence="7">
    <location>
        <begin position="287"/>
        <end position="312"/>
    </location>
</feature>
<comment type="caution">
    <text evidence="9">The sequence shown here is derived from an EMBL/GenBank/DDBJ whole genome shotgun (WGS) entry which is preliminary data.</text>
</comment>
<feature type="transmembrane region" description="Helical" evidence="7">
    <location>
        <begin position="245"/>
        <end position="267"/>
    </location>
</feature>
<evidence type="ECO:0000256" key="1">
    <source>
        <dbReference type="ARBA" id="ARBA00004651"/>
    </source>
</evidence>
<feature type="domain" description="ABC transmembrane type-1" evidence="8">
    <location>
        <begin position="95"/>
        <end position="306"/>
    </location>
</feature>
<feature type="transmembrane region" description="Helical" evidence="7">
    <location>
        <begin position="138"/>
        <end position="163"/>
    </location>
</feature>
<evidence type="ECO:0000256" key="4">
    <source>
        <dbReference type="ARBA" id="ARBA00022692"/>
    </source>
</evidence>
<dbReference type="InterPro" id="IPR000515">
    <property type="entry name" value="MetI-like"/>
</dbReference>